<dbReference type="GeneID" id="93673746"/>
<dbReference type="Proteomes" id="UP000254208">
    <property type="component" value="Unassembled WGS sequence"/>
</dbReference>
<sequence>MAKSKPTSYSVGDKQRLNEIIETNEEMQAIIIPVLTAVENEADTDTFLLVRAIQRILLAQGAELNELKINFKSAIMG</sequence>
<accession>A0A379FTP6</accession>
<gene>
    <name evidence="1" type="ORF">NCTC11801_03009</name>
</gene>
<evidence type="ECO:0000313" key="2">
    <source>
        <dbReference type="Proteomes" id="UP000254208"/>
    </source>
</evidence>
<name>A0A379FTP6_PRORE</name>
<evidence type="ECO:0000313" key="1">
    <source>
        <dbReference type="EMBL" id="SUC32036.1"/>
    </source>
</evidence>
<protein>
    <submittedName>
        <fullName evidence="1">Uncharacterized protein</fullName>
    </submittedName>
</protein>
<dbReference type="AlphaFoldDB" id="A0A379FTP6"/>
<dbReference type="RefSeq" id="WP_115167536.1">
    <property type="nucleotide sequence ID" value="NZ_CP077317.1"/>
</dbReference>
<organism evidence="1 2">
    <name type="scientific">Providencia rettgeri</name>
    <dbReference type="NCBI Taxonomy" id="587"/>
    <lineage>
        <taxon>Bacteria</taxon>
        <taxon>Pseudomonadati</taxon>
        <taxon>Pseudomonadota</taxon>
        <taxon>Gammaproteobacteria</taxon>
        <taxon>Enterobacterales</taxon>
        <taxon>Morganellaceae</taxon>
        <taxon>Providencia</taxon>
    </lineage>
</organism>
<reference evidence="1 2" key="1">
    <citation type="submission" date="2018-06" db="EMBL/GenBank/DDBJ databases">
        <authorList>
            <consortium name="Pathogen Informatics"/>
            <person name="Doyle S."/>
        </authorList>
    </citation>
    <scope>NUCLEOTIDE SEQUENCE [LARGE SCALE GENOMIC DNA]</scope>
    <source>
        <strain evidence="1 2">NCTC11801</strain>
    </source>
</reference>
<proteinExistence type="predicted"/>
<dbReference type="EMBL" id="UGTZ01000001">
    <property type="protein sequence ID" value="SUC32036.1"/>
    <property type="molecule type" value="Genomic_DNA"/>
</dbReference>